<dbReference type="AlphaFoldDB" id="A0A975M4W4"/>
<dbReference type="InterPro" id="IPR050228">
    <property type="entry name" value="Carboxylesterase_BioH"/>
</dbReference>
<sequence>MSVPVLKASMLSNAGAHAPVLIAGPSLGTSAAALWSSTAAALENYTVIAWDLPGHGASPAATEPFTIAELADAVAGIVSSARTAADIGPGQPVYYAGVSLGGAVGLQLGLDHGGDFDGLAIMCSGAKIGEPAGWTERAETVRSQGTPAVLIGSAQRWFAPGFIERSPEASAALLHSLQDADRFSYAYCCQALAGFDVREKLGDIAVPLLAVAGAADEVTPPSFAELIAEGASHGTSAVVAGAAHLVPAEKPAETADLLGNFFGSLSGAAHLEGK</sequence>
<accession>A0A975M4W4</accession>
<keyword evidence="4" id="KW-1185">Reference proteome</keyword>
<protein>
    <submittedName>
        <fullName evidence="3">Alpha/beta hydrolase</fullName>
    </submittedName>
</protein>
<organism evidence="3 4">
    <name type="scientific">Arthrobacter jiangjiafuii</name>
    <dbReference type="NCBI Taxonomy" id="2817475"/>
    <lineage>
        <taxon>Bacteria</taxon>
        <taxon>Bacillati</taxon>
        <taxon>Actinomycetota</taxon>
        <taxon>Actinomycetes</taxon>
        <taxon>Micrococcales</taxon>
        <taxon>Micrococcaceae</taxon>
        <taxon>Arthrobacter</taxon>
    </lineage>
</organism>
<feature type="signal peptide" evidence="1">
    <location>
        <begin position="1"/>
        <end position="18"/>
    </location>
</feature>
<feature type="chain" id="PRO_5038779795" evidence="1">
    <location>
        <begin position="19"/>
        <end position="274"/>
    </location>
</feature>
<dbReference type="Proteomes" id="UP000676885">
    <property type="component" value="Chromosome"/>
</dbReference>
<dbReference type="EMBL" id="CP076022">
    <property type="protein sequence ID" value="QWC09491.1"/>
    <property type="molecule type" value="Genomic_DNA"/>
</dbReference>
<dbReference type="PRINTS" id="PR00412">
    <property type="entry name" value="EPOXHYDRLASE"/>
</dbReference>
<evidence type="ECO:0000313" key="4">
    <source>
        <dbReference type="Proteomes" id="UP000676885"/>
    </source>
</evidence>
<proteinExistence type="predicted"/>
<evidence type="ECO:0000313" key="3">
    <source>
        <dbReference type="EMBL" id="QWC09491.1"/>
    </source>
</evidence>
<dbReference type="GO" id="GO:0016787">
    <property type="term" value="F:hydrolase activity"/>
    <property type="evidence" value="ECO:0007669"/>
    <property type="project" value="UniProtKB-KW"/>
</dbReference>
<dbReference type="PANTHER" id="PTHR43194:SF2">
    <property type="entry name" value="PEROXISOMAL MEMBRANE PROTEIN LPX1"/>
    <property type="match status" value="1"/>
</dbReference>
<keyword evidence="1" id="KW-0732">Signal</keyword>
<dbReference type="Pfam" id="PF12146">
    <property type="entry name" value="Hydrolase_4"/>
    <property type="match status" value="1"/>
</dbReference>
<dbReference type="InterPro" id="IPR029058">
    <property type="entry name" value="AB_hydrolase_fold"/>
</dbReference>
<evidence type="ECO:0000256" key="1">
    <source>
        <dbReference type="SAM" id="SignalP"/>
    </source>
</evidence>
<reference evidence="3 4" key="1">
    <citation type="submission" date="2021-05" db="EMBL/GenBank/DDBJ databases">
        <title>Novel species in genus Arthrobacter.</title>
        <authorList>
            <person name="Zhang G."/>
        </authorList>
    </citation>
    <scope>NUCLEOTIDE SEQUENCE [LARGE SCALE GENOMIC DNA]</scope>
    <source>
        <strain evidence="4">zg-ZUI227</strain>
    </source>
</reference>
<dbReference type="InterPro" id="IPR000639">
    <property type="entry name" value="Epox_hydrolase-like"/>
</dbReference>
<name>A0A975M4W4_9MICC</name>
<dbReference type="KEGG" id="ajg:KKR91_13530"/>
<dbReference type="Gene3D" id="3.40.50.1820">
    <property type="entry name" value="alpha/beta hydrolase"/>
    <property type="match status" value="1"/>
</dbReference>
<gene>
    <name evidence="3" type="ORF">KKR91_13530</name>
</gene>
<dbReference type="InterPro" id="IPR000073">
    <property type="entry name" value="AB_hydrolase_1"/>
</dbReference>
<dbReference type="RefSeq" id="WP_210228044.1">
    <property type="nucleotide sequence ID" value="NZ_CP076022.1"/>
</dbReference>
<dbReference type="PRINTS" id="PR00111">
    <property type="entry name" value="ABHYDROLASE"/>
</dbReference>
<keyword evidence="3" id="KW-0378">Hydrolase</keyword>
<evidence type="ECO:0000259" key="2">
    <source>
        <dbReference type="Pfam" id="PF12146"/>
    </source>
</evidence>
<dbReference type="PANTHER" id="PTHR43194">
    <property type="entry name" value="HYDROLASE ALPHA/BETA FOLD FAMILY"/>
    <property type="match status" value="1"/>
</dbReference>
<dbReference type="InterPro" id="IPR022742">
    <property type="entry name" value="Hydrolase_4"/>
</dbReference>
<dbReference type="SUPFAM" id="SSF53474">
    <property type="entry name" value="alpha/beta-Hydrolases"/>
    <property type="match status" value="1"/>
</dbReference>
<feature type="domain" description="Serine aminopeptidase S33" evidence="2">
    <location>
        <begin position="42"/>
        <end position="250"/>
    </location>
</feature>